<dbReference type="InterPro" id="IPR013780">
    <property type="entry name" value="Glyco_hydro_b"/>
</dbReference>
<evidence type="ECO:0000256" key="1">
    <source>
        <dbReference type="ARBA" id="ARBA00000321"/>
    </source>
</evidence>
<proteinExistence type="inferred from homology"/>
<evidence type="ECO:0000256" key="8">
    <source>
        <dbReference type="ARBA" id="ARBA00023295"/>
    </source>
</evidence>
<dbReference type="InterPro" id="IPR057739">
    <property type="entry name" value="Glyco_hydro_29_N"/>
</dbReference>
<dbReference type="GO" id="GO:0016139">
    <property type="term" value="P:glycoside catabolic process"/>
    <property type="evidence" value="ECO:0007669"/>
    <property type="project" value="TreeGrafter"/>
</dbReference>
<evidence type="ECO:0000259" key="11">
    <source>
        <dbReference type="Pfam" id="PF16757"/>
    </source>
</evidence>
<dbReference type="Gene3D" id="2.60.40.1180">
    <property type="entry name" value="Golgi alpha-mannosidase II"/>
    <property type="match status" value="1"/>
</dbReference>
<comment type="similarity">
    <text evidence="4">Belongs to the glycosyl hydrolase 29 family.</text>
</comment>
<evidence type="ECO:0000256" key="9">
    <source>
        <dbReference type="PIRSR" id="PIRSR001092-1"/>
    </source>
</evidence>
<dbReference type="PRINTS" id="PR00741">
    <property type="entry name" value="GLHYDRLASE29"/>
</dbReference>
<keyword evidence="12" id="KW-1185">Reference proteome</keyword>
<dbReference type="Proteomes" id="UP000887540">
    <property type="component" value="Unplaced"/>
</dbReference>
<dbReference type="InterPro" id="IPR031919">
    <property type="entry name" value="Fucosidase_C"/>
</dbReference>
<reference evidence="13" key="1">
    <citation type="submission" date="2022-11" db="UniProtKB">
        <authorList>
            <consortium name="WormBaseParasite"/>
        </authorList>
    </citation>
    <scope>IDENTIFICATION</scope>
</reference>
<evidence type="ECO:0000313" key="12">
    <source>
        <dbReference type="Proteomes" id="UP000887540"/>
    </source>
</evidence>
<dbReference type="FunFam" id="3.20.20.80:FF:000417">
    <property type="entry name" value="Alpha-L-fucosidase, putative"/>
    <property type="match status" value="1"/>
</dbReference>
<dbReference type="InterPro" id="IPR017853">
    <property type="entry name" value="GH"/>
</dbReference>
<comment type="function">
    <text evidence="3">Alpha-L-fucosidase is responsible for hydrolyzing the alpha-1,6-linked fucose joined to the reducing-end N-acetylglucosamine of the carbohydrate moieties of glycoproteins.</text>
</comment>
<organism evidence="12 13">
    <name type="scientific">Acrobeloides nanus</name>
    <dbReference type="NCBI Taxonomy" id="290746"/>
    <lineage>
        <taxon>Eukaryota</taxon>
        <taxon>Metazoa</taxon>
        <taxon>Ecdysozoa</taxon>
        <taxon>Nematoda</taxon>
        <taxon>Chromadorea</taxon>
        <taxon>Rhabditida</taxon>
        <taxon>Tylenchina</taxon>
        <taxon>Cephalobomorpha</taxon>
        <taxon>Cephaloboidea</taxon>
        <taxon>Cephalobidae</taxon>
        <taxon>Acrobeloides</taxon>
    </lineage>
</organism>
<accession>A0A914CXE9</accession>
<feature type="domain" description="Alpha-L-fucosidase C-terminal" evidence="11">
    <location>
        <begin position="259"/>
        <end position="334"/>
    </location>
</feature>
<dbReference type="Gene3D" id="3.20.20.80">
    <property type="entry name" value="Glycosidases"/>
    <property type="match status" value="1"/>
</dbReference>
<dbReference type="GO" id="GO:0005764">
    <property type="term" value="C:lysosome"/>
    <property type="evidence" value="ECO:0007669"/>
    <property type="project" value="TreeGrafter"/>
</dbReference>
<dbReference type="WBParaSite" id="ACRNAN_scaffold159.g13796.t1">
    <property type="protein sequence ID" value="ACRNAN_scaffold159.g13796.t1"/>
    <property type="gene ID" value="ACRNAN_scaffold159.g13796"/>
</dbReference>
<dbReference type="InterPro" id="IPR018526">
    <property type="entry name" value="Glyco_hydro_29_CS"/>
</dbReference>
<dbReference type="PROSITE" id="PS00385">
    <property type="entry name" value="ALPHA_L_FUCOSIDASE"/>
    <property type="match status" value="1"/>
</dbReference>
<comment type="catalytic activity">
    <reaction evidence="1">
        <text>a neolactoside IV(2)-alpha-Fuc-nLc4Cer(d18:1(4E)) + H2O = a neolactoside nLc4Cer(d18:1(4E)) + L-fucose</text>
        <dbReference type="Rhea" id="RHEA:48224"/>
        <dbReference type="ChEBI" id="CHEBI:2181"/>
        <dbReference type="ChEBI" id="CHEBI:15377"/>
        <dbReference type="ChEBI" id="CHEBI:17006"/>
        <dbReference type="ChEBI" id="CHEBI:28691"/>
    </reaction>
    <physiologicalReaction direction="left-to-right" evidence="1">
        <dbReference type="Rhea" id="RHEA:48225"/>
    </physiologicalReaction>
</comment>
<dbReference type="PANTHER" id="PTHR10030">
    <property type="entry name" value="ALPHA-L-FUCOSIDASE"/>
    <property type="match status" value="1"/>
</dbReference>
<dbReference type="GO" id="GO:0004560">
    <property type="term" value="F:alpha-L-fucosidase activity"/>
    <property type="evidence" value="ECO:0007669"/>
    <property type="project" value="UniProtKB-EC"/>
</dbReference>
<dbReference type="PIRSF" id="PIRSF001092">
    <property type="entry name" value="Alpha-L-fucosidase"/>
    <property type="match status" value="1"/>
</dbReference>
<evidence type="ECO:0000256" key="6">
    <source>
        <dbReference type="ARBA" id="ARBA00022729"/>
    </source>
</evidence>
<keyword evidence="7" id="KW-0378">Hydrolase</keyword>
<dbReference type="SMART" id="SM00812">
    <property type="entry name" value="Alpha_L_fucos"/>
    <property type="match status" value="1"/>
</dbReference>
<feature type="site" description="May be important for catalysis" evidence="9">
    <location>
        <position position="151"/>
    </location>
</feature>
<dbReference type="Pfam" id="PF01120">
    <property type="entry name" value="Alpha_L_fucos"/>
    <property type="match status" value="1"/>
</dbReference>
<name>A0A914CXE9_9BILA</name>
<evidence type="ECO:0000256" key="7">
    <source>
        <dbReference type="ARBA" id="ARBA00022801"/>
    </source>
</evidence>
<dbReference type="GO" id="GO:0006004">
    <property type="term" value="P:fucose metabolic process"/>
    <property type="evidence" value="ECO:0007669"/>
    <property type="project" value="InterPro"/>
</dbReference>
<dbReference type="PANTHER" id="PTHR10030:SF37">
    <property type="entry name" value="ALPHA-L-FUCOSIDASE-RELATED"/>
    <property type="match status" value="1"/>
</dbReference>
<feature type="domain" description="Glycoside hydrolase family 29 N-terminal" evidence="10">
    <location>
        <begin position="1"/>
        <end position="222"/>
    </location>
</feature>
<evidence type="ECO:0000256" key="3">
    <source>
        <dbReference type="ARBA" id="ARBA00004071"/>
    </source>
</evidence>
<dbReference type="InterPro" id="IPR016286">
    <property type="entry name" value="FUC_metazoa-typ"/>
</dbReference>
<sequence length="354" mass="40700">MWPSKASWNWNSVDIGPHRDIVGELKAGIEKKGIHFGVYFSLFEWFNPLFINDGKENRTDYVDQVSYPQLLELVNNYKPDLIWSDGDWDKSDTYWRSKEFLAWLYNESPIKDKIVVNDRWGNGVMGKHGGFLTYSDHYDPGRLLPRKWENCMTLDKNSWGYRRDMIVADIHTVKELIEQLARTISCGGNLLLNVGPDDYGKIVPIFEERLTDLGKFVNTHNEAIFGTKPWIFQTDFGDIWYTSRLRNSRGFSSKRIFNPQQVQNTVIYAWVLTWPEDGHVKLSSVKPTSKTQVTLLGTNIKLPIQRGAKGIVVDTSGVSWRQFPSLDVFVLKVEYAATLSINPLAGYNMTNSND</sequence>
<dbReference type="EC" id="3.2.1.51" evidence="5"/>
<dbReference type="SUPFAM" id="SSF51445">
    <property type="entry name" value="(Trans)glycosidases"/>
    <property type="match status" value="1"/>
</dbReference>
<evidence type="ECO:0000313" key="13">
    <source>
        <dbReference type="WBParaSite" id="ACRNAN_scaffold159.g13796.t1"/>
    </source>
</evidence>
<dbReference type="Pfam" id="PF16757">
    <property type="entry name" value="Fucosidase_C"/>
    <property type="match status" value="1"/>
</dbReference>
<evidence type="ECO:0000256" key="2">
    <source>
        <dbReference type="ARBA" id="ARBA00000419"/>
    </source>
</evidence>
<dbReference type="InterPro" id="IPR000933">
    <property type="entry name" value="Glyco_hydro_29"/>
</dbReference>
<comment type="catalytic activity">
    <reaction evidence="2">
        <text>a neolactoside IV(2)-alpha-Fuc-nLc4Cer(d18:0) + H2O = a neolactoside nLc4Cer(d18:0) + L-fucose</text>
        <dbReference type="Rhea" id="RHEA:49308"/>
        <dbReference type="ChEBI" id="CHEBI:2181"/>
        <dbReference type="ChEBI" id="CHEBI:15377"/>
        <dbReference type="ChEBI" id="CHEBI:91119"/>
        <dbReference type="ChEBI" id="CHEBI:91121"/>
    </reaction>
    <physiologicalReaction direction="left-to-right" evidence="2">
        <dbReference type="Rhea" id="RHEA:49309"/>
    </physiologicalReaction>
</comment>
<dbReference type="AlphaFoldDB" id="A0A914CXE9"/>
<keyword evidence="8" id="KW-0326">Glycosidase</keyword>
<evidence type="ECO:0000259" key="10">
    <source>
        <dbReference type="Pfam" id="PF01120"/>
    </source>
</evidence>
<protein>
    <recommendedName>
        <fullName evidence="5">alpha-L-fucosidase</fullName>
        <ecNumber evidence="5">3.2.1.51</ecNumber>
    </recommendedName>
</protein>
<evidence type="ECO:0000256" key="4">
    <source>
        <dbReference type="ARBA" id="ARBA00007951"/>
    </source>
</evidence>
<keyword evidence="6" id="KW-0732">Signal</keyword>
<evidence type="ECO:0000256" key="5">
    <source>
        <dbReference type="ARBA" id="ARBA00012662"/>
    </source>
</evidence>